<proteinExistence type="predicted"/>
<dbReference type="PANTHER" id="PTHR32343">
    <property type="entry name" value="SERINE/ARGININE-RICH SPLICING FACTOR"/>
    <property type="match status" value="1"/>
</dbReference>
<evidence type="ECO:0000256" key="3">
    <source>
        <dbReference type="SAM" id="Phobius"/>
    </source>
</evidence>
<evidence type="ECO:0000256" key="2">
    <source>
        <dbReference type="SAM" id="MobiDB-lite"/>
    </source>
</evidence>
<dbReference type="InterPro" id="IPR000504">
    <property type="entry name" value="RRM_dom"/>
</dbReference>
<feature type="region of interest" description="Disordered" evidence="2">
    <location>
        <begin position="151"/>
        <end position="171"/>
    </location>
</feature>
<gene>
    <name evidence="5" type="ORF">RDB_LOCUS10709</name>
</gene>
<protein>
    <recommendedName>
        <fullName evidence="4">RRM domain-containing protein</fullName>
    </recommendedName>
</protein>
<keyword evidence="1" id="KW-0694">RNA-binding</keyword>
<dbReference type="EMBL" id="CAJMWQ010000441">
    <property type="protein sequence ID" value="CAE6359462.1"/>
    <property type="molecule type" value="Genomic_DNA"/>
</dbReference>
<keyword evidence="3" id="KW-1133">Transmembrane helix</keyword>
<feature type="transmembrane region" description="Helical" evidence="3">
    <location>
        <begin position="277"/>
        <end position="304"/>
    </location>
</feature>
<dbReference type="PROSITE" id="PS50102">
    <property type="entry name" value="RRM"/>
    <property type="match status" value="1"/>
</dbReference>
<dbReference type="AlphaFoldDB" id="A0A8H2WA34"/>
<evidence type="ECO:0000313" key="6">
    <source>
        <dbReference type="Proteomes" id="UP000663826"/>
    </source>
</evidence>
<reference evidence="5" key="1">
    <citation type="submission" date="2021-01" db="EMBL/GenBank/DDBJ databases">
        <authorList>
            <person name="Kaushik A."/>
        </authorList>
    </citation>
    <scope>NUCLEOTIDE SEQUENCE</scope>
    <source>
        <strain evidence="5">AG1-1B</strain>
    </source>
</reference>
<evidence type="ECO:0000313" key="5">
    <source>
        <dbReference type="EMBL" id="CAE6359462.1"/>
    </source>
</evidence>
<dbReference type="GO" id="GO:0003723">
    <property type="term" value="F:RNA binding"/>
    <property type="evidence" value="ECO:0007669"/>
    <property type="project" value="UniProtKB-UniRule"/>
</dbReference>
<comment type="caution">
    <text evidence="5">The sequence shown here is derived from an EMBL/GenBank/DDBJ whole genome shotgun (WGS) entry which is preliminary data.</text>
</comment>
<accession>A0A8H2WA34</accession>
<feature type="domain" description="RRM" evidence="4">
    <location>
        <begin position="6"/>
        <end position="73"/>
    </location>
</feature>
<dbReference type="PANTHER" id="PTHR32343:SF10">
    <property type="entry name" value="RNA-BINDING REGION RNP-1 DOMAIN-CONTAINING PROTEIN"/>
    <property type="match status" value="1"/>
</dbReference>
<dbReference type="Gene3D" id="3.30.70.330">
    <property type="match status" value="1"/>
</dbReference>
<dbReference type="SMART" id="SM00360">
    <property type="entry name" value="RRM"/>
    <property type="match status" value="1"/>
</dbReference>
<evidence type="ECO:0000259" key="4">
    <source>
        <dbReference type="PROSITE" id="PS50102"/>
    </source>
</evidence>
<sequence length="333" mass="36189">MTSNTYSVHVTNLAETTTEKNLSDFFTIASIDFDSTTRSATIHFESPNAAKTALMLNGGTLDGAAISVTSEVEHEDLPHEEQHDETPIQQTDKPRAAIAAEYLAKGYTLSDGILQKAIDMDKRQGISKRFLGYLHSLDQTIGEKLFGHKETTAGEQQDKEKGTAGETSDTGAAAGIARHPTVSGKAQETVAGIRDRAVAIDEQKGYSKQASSYYERAINSPFGQKVLAFYSSTSKQVLDIHEEAKRIAAETKPATPGSPGKPHAEALNKMAVLDTSLGAILIGTFLNVWLYGILVTQVTLYYSVYKRDATWIKLMASPLCVIAVLLSDSWKRL</sequence>
<evidence type="ECO:0000256" key="1">
    <source>
        <dbReference type="PROSITE-ProRule" id="PRU00176"/>
    </source>
</evidence>
<keyword evidence="3" id="KW-0812">Transmembrane</keyword>
<feature type="transmembrane region" description="Helical" evidence="3">
    <location>
        <begin position="310"/>
        <end position="327"/>
    </location>
</feature>
<feature type="compositionally biased region" description="Basic and acidic residues" evidence="2">
    <location>
        <begin position="151"/>
        <end position="163"/>
    </location>
</feature>
<dbReference type="InterPro" id="IPR012677">
    <property type="entry name" value="Nucleotide-bd_a/b_plait_sf"/>
</dbReference>
<keyword evidence="3" id="KW-0472">Membrane</keyword>
<organism evidence="5 6">
    <name type="scientific">Rhizoctonia solani</name>
    <dbReference type="NCBI Taxonomy" id="456999"/>
    <lineage>
        <taxon>Eukaryota</taxon>
        <taxon>Fungi</taxon>
        <taxon>Dikarya</taxon>
        <taxon>Basidiomycota</taxon>
        <taxon>Agaricomycotina</taxon>
        <taxon>Agaricomycetes</taxon>
        <taxon>Cantharellales</taxon>
        <taxon>Ceratobasidiaceae</taxon>
        <taxon>Rhizoctonia</taxon>
    </lineage>
</organism>
<name>A0A8H2WA34_9AGAM</name>
<dbReference type="InterPro" id="IPR035979">
    <property type="entry name" value="RBD_domain_sf"/>
</dbReference>
<dbReference type="Proteomes" id="UP000663826">
    <property type="component" value="Unassembled WGS sequence"/>
</dbReference>
<dbReference type="SUPFAM" id="SSF54928">
    <property type="entry name" value="RNA-binding domain, RBD"/>
    <property type="match status" value="1"/>
</dbReference>